<evidence type="ECO:0000313" key="3">
    <source>
        <dbReference type="EMBL" id="MEJ8848219.1"/>
    </source>
</evidence>
<reference evidence="3 4" key="1">
    <citation type="submission" date="2024-03" db="EMBL/GenBank/DDBJ databases">
        <title>Novel species of the genus Variovorax.</title>
        <authorList>
            <person name="Liu Q."/>
            <person name="Xin Y.-H."/>
        </authorList>
    </citation>
    <scope>NUCLEOTIDE SEQUENCE [LARGE SCALE GENOMIC DNA]</scope>
    <source>
        <strain evidence="3 4">KACC 18900</strain>
    </source>
</reference>
<accession>A0ABU8WLK8</accession>
<comment type="similarity">
    <text evidence="1">Belongs to the UPF0065 (bug) family.</text>
</comment>
<sequence>MRRLARLALAASTMAILSAAGAAQADTFPSRPLRIVVPAAAGGNLDLVSRHLAQKLTEQLGQPVVVENRPGGNYMLAVDAVLKAPADGTTYLAIADSFLYTPAVARAATYEPLKDFVGVSLVARIPLLLVVHPAVPATSAAQMIALAKRNPDELTYGTSGNGSTGHIAAQLFSSMAQIRMTHVPYKGNAPGLIDVMGGRTSLMFDTISTSIPHVKAGKLKAIGVTSRTRSPLLPDLPTVDESGLPGYESTIFNGLAARSGTPPAILDRMNAEIRKAVQQPDFRARMLEQGVEPEASASSAEFTATLNTLSGKYARIVKDAGIHAD</sequence>
<dbReference type="InterPro" id="IPR042100">
    <property type="entry name" value="Bug_dom1"/>
</dbReference>
<dbReference type="SUPFAM" id="SSF53850">
    <property type="entry name" value="Periplasmic binding protein-like II"/>
    <property type="match status" value="1"/>
</dbReference>
<dbReference type="PANTHER" id="PTHR42928:SF5">
    <property type="entry name" value="BLR1237 PROTEIN"/>
    <property type="match status" value="1"/>
</dbReference>
<dbReference type="InterPro" id="IPR005064">
    <property type="entry name" value="BUG"/>
</dbReference>
<dbReference type="RefSeq" id="WP_340343354.1">
    <property type="nucleotide sequence ID" value="NZ_JBBKZT010000007.1"/>
</dbReference>
<evidence type="ECO:0000256" key="1">
    <source>
        <dbReference type="ARBA" id="ARBA00006987"/>
    </source>
</evidence>
<organism evidence="3 4">
    <name type="scientific">Variovorax rhizosphaerae</name>
    <dbReference type="NCBI Taxonomy" id="1836200"/>
    <lineage>
        <taxon>Bacteria</taxon>
        <taxon>Pseudomonadati</taxon>
        <taxon>Pseudomonadota</taxon>
        <taxon>Betaproteobacteria</taxon>
        <taxon>Burkholderiales</taxon>
        <taxon>Comamonadaceae</taxon>
        <taxon>Variovorax</taxon>
    </lineage>
</organism>
<comment type="caution">
    <text evidence="3">The sequence shown here is derived from an EMBL/GenBank/DDBJ whole genome shotgun (WGS) entry which is preliminary data.</text>
</comment>
<dbReference type="PIRSF" id="PIRSF017082">
    <property type="entry name" value="YflP"/>
    <property type="match status" value="1"/>
</dbReference>
<feature type="signal peptide" evidence="2">
    <location>
        <begin position="1"/>
        <end position="25"/>
    </location>
</feature>
<keyword evidence="2" id="KW-0732">Signal</keyword>
<gene>
    <name evidence="3" type="ORF">WKW82_16285</name>
</gene>
<dbReference type="Proteomes" id="UP001385892">
    <property type="component" value="Unassembled WGS sequence"/>
</dbReference>
<evidence type="ECO:0000313" key="4">
    <source>
        <dbReference type="Proteomes" id="UP001385892"/>
    </source>
</evidence>
<dbReference type="Pfam" id="PF03401">
    <property type="entry name" value="TctC"/>
    <property type="match status" value="1"/>
</dbReference>
<feature type="chain" id="PRO_5045766417" evidence="2">
    <location>
        <begin position="26"/>
        <end position="325"/>
    </location>
</feature>
<proteinExistence type="inferred from homology"/>
<protein>
    <submittedName>
        <fullName evidence="3">Tripartite tricarboxylate transporter substrate binding protein</fullName>
    </submittedName>
</protein>
<dbReference type="Gene3D" id="3.40.190.10">
    <property type="entry name" value="Periplasmic binding protein-like II"/>
    <property type="match status" value="1"/>
</dbReference>
<dbReference type="PANTHER" id="PTHR42928">
    <property type="entry name" value="TRICARBOXYLATE-BINDING PROTEIN"/>
    <property type="match status" value="1"/>
</dbReference>
<dbReference type="Gene3D" id="3.40.190.150">
    <property type="entry name" value="Bordetella uptake gene, domain 1"/>
    <property type="match status" value="1"/>
</dbReference>
<keyword evidence="4" id="KW-1185">Reference proteome</keyword>
<dbReference type="EMBL" id="JBBKZT010000007">
    <property type="protein sequence ID" value="MEJ8848219.1"/>
    <property type="molecule type" value="Genomic_DNA"/>
</dbReference>
<evidence type="ECO:0000256" key="2">
    <source>
        <dbReference type="SAM" id="SignalP"/>
    </source>
</evidence>
<name>A0ABU8WLK8_9BURK</name>
<dbReference type="CDD" id="cd13578">
    <property type="entry name" value="PBP2_Bug27"/>
    <property type="match status" value="1"/>
</dbReference>